<evidence type="ECO:0000256" key="2">
    <source>
        <dbReference type="ARBA" id="ARBA00006490"/>
    </source>
</evidence>
<comment type="catalytic activity">
    <reaction evidence="10 11">
        <text>(sulfur carrier)-H + L-cysteine = (sulfur carrier)-SH + L-alanine</text>
        <dbReference type="Rhea" id="RHEA:43892"/>
        <dbReference type="Rhea" id="RHEA-COMP:14737"/>
        <dbReference type="Rhea" id="RHEA-COMP:14739"/>
        <dbReference type="ChEBI" id="CHEBI:29917"/>
        <dbReference type="ChEBI" id="CHEBI:35235"/>
        <dbReference type="ChEBI" id="CHEBI:57972"/>
        <dbReference type="ChEBI" id="CHEBI:64428"/>
        <dbReference type="EC" id="2.8.1.7"/>
    </reaction>
</comment>
<dbReference type="InterPro" id="IPR010240">
    <property type="entry name" value="Cys_deSase_IscS"/>
</dbReference>
<dbReference type="Gene3D" id="3.90.1150.10">
    <property type="entry name" value="Aspartate Aminotransferase, domain 1"/>
    <property type="match status" value="1"/>
</dbReference>
<dbReference type="Gene3D" id="3.40.640.10">
    <property type="entry name" value="Type I PLP-dependent aspartate aminotransferase-like (Major domain)"/>
    <property type="match status" value="1"/>
</dbReference>
<dbReference type="InterPro" id="IPR000192">
    <property type="entry name" value="Aminotrans_V_dom"/>
</dbReference>
<evidence type="ECO:0000313" key="14">
    <source>
        <dbReference type="EMBL" id="RLE11052.1"/>
    </source>
</evidence>
<reference evidence="14 15" key="1">
    <citation type="submission" date="2018-06" db="EMBL/GenBank/DDBJ databases">
        <title>Extensive metabolic versatility and redundancy in microbially diverse, dynamic hydrothermal sediments.</title>
        <authorList>
            <person name="Dombrowski N."/>
            <person name="Teske A."/>
            <person name="Baker B.J."/>
        </authorList>
    </citation>
    <scope>NUCLEOTIDE SEQUENCE [LARGE SCALE GENOMIC DNA]</scope>
    <source>
        <strain evidence="14">B19_G9</strain>
    </source>
</reference>
<feature type="binding site" evidence="11">
    <location>
        <begin position="71"/>
        <end position="72"/>
    </location>
    <ligand>
        <name>pyridoxal 5'-phosphate</name>
        <dbReference type="ChEBI" id="CHEBI:597326"/>
    </ligand>
</feature>
<dbReference type="PIRSF" id="PIRSF005572">
    <property type="entry name" value="NifS"/>
    <property type="match status" value="1"/>
</dbReference>
<dbReference type="FunFam" id="3.40.640.10:FF:000003">
    <property type="entry name" value="Cysteine desulfurase IscS"/>
    <property type="match status" value="1"/>
</dbReference>
<keyword evidence="3 11" id="KW-0963">Cytoplasm</keyword>
<dbReference type="EMBL" id="QMQB01000287">
    <property type="protein sequence ID" value="RLE11052.1"/>
    <property type="molecule type" value="Genomic_DNA"/>
</dbReference>
<dbReference type="GO" id="GO:0005737">
    <property type="term" value="C:cytoplasm"/>
    <property type="evidence" value="ECO:0007669"/>
    <property type="project" value="UniProtKB-SubCell"/>
</dbReference>
<feature type="binding site" evidence="11">
    <location>
        <position position="151"/>
    </location>
    <ligand>
        <name>pyridoxal 5'-phosphate</name>
        <dbReference type="ChEBI" id="CHEBI:597326"/>
    </ligand>
</feature>
<dbReference type="UniPathway" id="UPA00266"/>
<dbReference type="EC" id="2.8.1.7" evidence="11"/>
<dbReference type="Proteomes" id="UP000885660">
    <property type="component" value="Unassembled WGS sequence"/>
</dbReference>
<comment type="subunit">
    <text evidence="11">Homodimer. Forms a heterotetramer with IscU, interacts with other sulfur acceptors.</text>
</comment>
<keyword evidence="7 11" id="KW-0663">Pyridoxal phosphate</keyword>
<dbReference type="InterPro" id="IPR015422">
    <property type="entry name" value="PyrdxlP-dep_Trfase_small"/>
</dbReference>
<comment type="cofactor">
    <cofactor evidence="1 11">
        <name>pyridoxal 5'-phosphate</name>
        <dbReference type="ChEBI" id="CHEBI:597326"/>
    </cofactor>
</comment>
<dbReference type="InterPro" id="IPR016454">
    <property type="entry name" value="Cysteine_dSase"/>
</dbReference>
<dbReference type="GO" id="GO:0006520">
    <property type="term" value="P:amino acid metabolic process"/>
    <property type="evidence" value="ECO:0007669"/>
    <property type="project" value="InterPro"/>
</dbReference>
<feature type="binding site" evidence="11">
    <location>
        <position position="179"/>
    </location>
    <ligand>
        <name>pyridoxal 5'-phosphate</name>
        <dbReference type="ChEBI" id="CHEBI:597326"/>
    </ligand>
</feature>
<comment type="function">
    <text evidence="11">Master enzyme that delivers sulfur to a number of partners involved in Fe-S cluster assembly, tRNA modification or cofactor biosynthesis. Catalyzes the removal of elemental sulfur atoms from cysteine to produce alanine. Functions as a sulfur delivery protein for Fe-S cluster synthesis onto IscU, an Fe-S scaffold assembly protein, as well as other S acceptor proteins.</text>
</comment>
<dbReference type="AlphaFoldDB" id="A0A662DA83"/>
<dbReference type="SUPFAM" id="SSF53383">
    <property type="entry name" value="PLP-dependent transferases"/>
    <property type="match status" value="1"/>
</dbReference>
<gene>
    <name evidence="14" type="primary">nifS</name>
    <name evidence="11" type="synonym">iscS</name>
    <name evidence="14" type="ORF">DRI96_06920</name>
    <name evidence="13" type="ORF">ENG47_05675</name>
</gene>
<evidence type="ECO:0000256" key="3">
    <source>
        <dbReference type="ARBA" id="ARBA00022490"/>
    </source>
</evidence>
<accession>A0A662DA83</accession>
<evidence type="ECO:0000256" key="9">
    <source>
        <dbReference type="ARBA" id="ARBA00023014"/>
    </source>
</evidence>
<reference evidence="13" key="2">
    <citation type="journal article" date="2020" name="mSystems">
        <title>Genome- and Community-Level Interaction Insights into Carbon Utilization and Element Cycling Functions of Hydrothermarchaeota in Hydrothermal Sediment.</title>
        <authorList>
            <person name="Zhou Z."/>
            <person name="Liu Y."/>
            <person name="Xu W."/>
            <person name="Pan J."/>
            <person name="Luo Z.H."/>
            <person name="Li M."/>
        </authorList>
    </citation>
    <scope>NUCLEOTIDE SEQUENCE [LARGE SCALE GENOMIC DNA]</scope>
    <source>
        <strain evidence="13">HyVt-219</strain>
    </source>
</reference>
<dbReference type="GO" id="GO:0030170">
    <property type="term" value="F:pyridoxal phosphate binding"/>
    <property type="evidence" value="ECO:0007669"/>
    <property type="project" value="UniProtKB-UniRule"/>
</dbReference>
<dbReference type="GO" id="GO:0031071">
    <property type="term" value="F:cysteine desulfurase activity"/>
    <property type="evidence" value="ECO:0007669"/>
    <property type="project" value="UniProtKB-UniRule"/>
</dbReference>
<dbReference type="NCBIfam" id="TIGR03402">
    <property type="entry name" value="FeS_nifS"/>
    <property type="match status" value="1"/>
</dbReference>
<evidence type="ECO:0000256" key="4">
    <source>
        <dbReference type="ARBA" id="ARBA00022679"/>
    </source>
</evidence>
<evidence type="ECO:0000256" key="5">
    <source>
        <dbReference type="ARBA" id="ARBA00022714"/>
    </source>
</evidence>
<feature type="binding site" description="via persulfide group" evidence="11">
    <location>
        <position position="325"/>
    </location>
    <ligand>
        <name>[2Fe-2S] cluster</name>
        <dbReference type="ChEBI" id="CHEBI:190135"/>
        <note>ligand shared with IscU</note>
    </ligand>
</feature>
<dbReference type="PANTHER" id="PTHR11601">
    <property type="entry name" value="CYSTEINE DESULFURYLASE FAMILY MEMBER"/>
    <property type="match status" value="1"/>
</dbReference>
<sequence length="386" mass="42687">MREIYLDYAATTPTHPEVVEEMLPFFNQIYGNPSSIYQLSQRAKRAIEKAREKVADLLNARPEEIIFTSGGTEADNMALKGIAFANRKRGNHIVTSKIEHHAVLNTCRWLEKQGFKVTYISVDKYGVVDLDELKQSLTDKTILISIMHANNEVGTVEPILEIATIARERGIYFHTDAVQTVGKIPVDVKSLGVDSLSLSGHKIYGPKGIGALYIKKGTRIDPVIHGGHHERNKRAGTENVPGIVGLGKACEIAMQEMNFEADRVGKLRDMLYQGLKEKIDEIILNGHPQKRLPGILNICVKYVEGESMLINLDLEGIYASSGSACTSGSLEPSHVLLAMGIPPEISHGSLRFSLGKDTREEDIERVIEVLPPIVKKLRAMSPFGKK</sequence>
<dbReference type="Pfam" id="PF00266">
    <property type="entry name" value="Aminotran_5"/>
    <property type="match status" value="1"/>
</dbReference>
<keyword evidence="6 11" id="KW-0479">Metal-binding</keyword>
<dbReference type="GO" id="GO:0051537">
    <property type="term" value="F:2 iron, 2 sulfur cluster binding"/>
    <property type="evidence" value="ECO:0007669"/>
    <property type="project" value="UniProtKB-UniRule"/>
</dbReference>
<dbReference type="InterPro" id="IPR017772">
    <property type="entry name" value="Cys_deSase_NifS_bac/arc"/>
</dbReference>
<dbReference type="EMBL" id="DRBC01000342">
    <property type="protein sequence ID" value="HDN85222.1"/>
    <property type="molecule type" value="Genomic_DNA"/>
</dbReference>
<comment type="caution">
    <text evidence="14">The sequence shown here is derived from an EMBL/GenBank/DDBJ whole genome shotgun (WGS) entry which is preliminary data.</text>
</comment>
<evidence type="ECO:0000313" key="15">
    <source>
        <dbReference type="Proteomes" id="UP000267654"/>
    </source>
</evidence>
<evidence type="ECO:0000256" key="1">
    <source>
        <dbReference type="ARBA" id="ARBA00001933"/>
    </source>
</evidence>
<evidence type="ECO:0000256" key="8">
    <source>
        <dbReference type="ARBA" id="ARBA00023004"/>
    </source>
</evidence>
<evidence type="ECO:0000256" key="11">
    <source>
        <dbReference type="HAMAP-Rule" id="MF_00331"/>
    </source>
</evidence>
<dbReference type="GO" id="GO:0046872">
    <property type="term" value="F:metal ion binding"/>
    <property type="evidence" value="ECO:0007669"/>
    <property type="project" value="UniProtKB-KW"/>
</dbReference>
<dbReference type="InterPro" id="IPR015424">
    <property type="entry name" value="PyrdxlP-dep_Trfase"/>
</dbReference>
<evidence type="ECO:0000259" key="12">
    <source>
        <dbReference type="Pfam" id="PF00266"/>
    </source>
</evidence>
<evidence type="ECO:0000256" key="7">
    <source>
        <dbReference type="ARBA" id="ARBA00022898"/>
    </source>
</evidence>
<evidence type="ECO:0000313" key="13">
    <source>
        <dbReference type="EMBL" id="HDN85222.1"/>
    </source>
</evidence>
<keyword evidence="8 11" id="KW-0408">Iron</keyword>
<dbReference type="InterPro" id="IPR015421">
    <property type="entry name" value="PyrdxlP-dep_Trfase_major"/>
</dbReference>
<evidence type="ECO:0000256" key="10">
    <source>
        <dbReference type="ARBA" id="ARBA00050776"/>
    </source>
</evidence>
<dbReference type="HAMAP" id="MF_00331">
    <property type="entry name" value="Cys_desulf_IscS"/>
    <property type="match status" value="1"/>
</dbReference>
<feature type="modified residue" description="N6-(pyridoxal phosphate)lysine" evidence="11">
    <location>
        <position position="202"/>
    </location>
</feature>
<dbReference type="NCBIfam" id="NF002806">
    <property type="entry name" value="PRK02948.1"/>
    <property type="match status" value="1"/>
</dbReference>
<feature type="binding site" evidence="11">
    <location>
        <begin position="199"/>
        <end position="201"/>
    </location>
    <ligand>
        <name>pyridoxal 5'-phosphate</name>
        <dbReference type="ChEBI" id="CHEBI:597326"/>
    </ligand>
</feature>
<keyword evidence="4 11" id="KW-0808">Transferase</keyword>
<keyword evidence="9 11" id="KW-0411">Iron-sulfur</keyword>
<proteinExistence type="inferred from homology"/>
<name>A0A662DA83_UNCAE</name>
<protein>
    <recommendedName>
        <fullName evidence="11">Cysteine desulfurase IscS</fullName>
        <ecNumber evidence="11">2.8.1.7</ecNumber>
    </recommendedName>
</protein>
<dbReference type="Gene3D" id="1.10.260.50">
    <property type="match status" value="1"/>
</dbReference>
<feature type="domain" description="Aminotransferase class V" evidence="12">
    <location>
        <begin position="4"/>
        <end position="366"/>
    </location>
</feature>
<dbReference type="Proteomes" id="UP000267654">
    <property type="component" value="Unassembled WGS sequence"/>
</dbReference>
<dbReference type="PANTHER" id="PTHR11601:SF34">
    <property type="entry name" value="CYSTEINE DESULFURASE"/>
    <property type="match status" value="1"/>
</dbReference>
<dbReference type="GO" id="GO:0044571">
    <property type="term" value="P:[2Fe-2S] cluster assembly"/>
    <property type="evidence" value="ECO:0007669"/>
    <property type="project" value="UniProtKB-UniRule"/>
</dbReference>
<comment type="pathway">
    <text evidence="11">Cofactor biosynthesis; iron-sulfur cluster biosynthesis.</text>
</comment>
<comment type="subcellular location">
    <subcellularLocation>
        <location evidence="11">Cytoplasm</location>
    </subcellularLocation>
</comment>
<organism evidence="14 15">
    <name type="scientific">Aerophobetes bacterium</name>
    <dbReference type="NCBI Taxonomy" id="2030807"/>
    <lineage>
        <taxon>Bacteria</taxon>
        <taxon>Candidatus Aerophobota</taxon>
    </lineage>
</organism>
<feature type="binding site" evidence="11">
    <location>
        <position position="237"/>
    </location>
    <ligand>
        <name>pyridoxal 5'-phosphate</name>
        <dbReference type="ChEBI" id="CHEBI:597326"/>
    </ligand>
</feature>
<comment type="similarity">
    <text evidence="2 11">Belongs to the class-V pyridoxal-phosphate-dependent aminotransferase family. NifS/IscS subfamily.</text>
</comment>
<keyword evidence="5 11" id="KW-0001">2Fe-2S</keyword>
<evidence type="ECO:0000256" key="6">
    <source>
        <dbReference type="ARBA" id="ARBA00022723"/>
    </source>
</evidence>
<feature type="active site" description="Cysteine persulfide intermediate" evidence="11">
    <location>
        <position position="325"/>
    </location>
</feature>